<dbReference type="RefSeq" id="WP_216683824.1">
    <property type="nucleotide sequence ID" value="NZ_JACWFB010000008.1"/>
</dbReference>
<dbReference type="PANTHER" id="PTHR43652">
    <property type="entry name" value="BASIC AMINO ACID ANTIPORTER YFCC-RELATED"/>
    <property type="match status" value="1"/>
</dbReference>
<proteinExistence type="predicted"/>
<feature type="transmembrane region" description="Helical" evidence="6">
    <location>
        <begin position="153"/>
        <end position="175"/>
    </location>
</feature>
<feature type="transmembrane region" description="Helical" evidence="6">
    <location>
        <begin position="437"/>
        <end position="461"/>
    </location>
</feature>
<keyword evidence="5 6" id="KW-0472">Membrane</keyword>
<dbReference type="InterPro" id="IPR051679">
    <property type="entry name" value="DASS-Related_Transporters"/>
</dbReference>
<evidence type="ECO:0000256" key="6">
    <source>
        <dbReference type="SAM" id="Phobius"/>
    </source>
</evidence>
<evidence type="ECO:0000256" key="2">
    <source>
        <dbReference type="ARBA" id="ARBA00022475"/>
    </source>
</evidence>
<keyword evidence="8" id="KW-1185">Reference proteome</keyword>
<name>A0ABS6GZ27_MAMLE</name>
<feature type="transmembrane region" description="Helical" evidence="6">
    <location>
        <begin position="195"/>
        <end position="217"/>
    </location>
</feature>
<keyword evidence="4 6" id="KW-1133">Transmembrane helix</keyword>
<evidence type="ECO:0000256" key="1">
    <source>
        <dbReference type="ARBA" id="ARBA00004651"/>
    </source>
</evidence>
<evidence type="ECO:0000256" key="5">
    <source>
        <dbReference type="ARBA" id="ARBA00023136"/>
    </source>
</evidence>
<feature type="transmembrane region" description="Helical" evidence="6">
    <location>
        <begin position="114"/>
        <end position="141"/>
    </location>
</feature>
<dbReference type="EMBL" id="JAHLZN010000023">
    <property type="protein sequence ID" value="MBU6114399.1"/>
    <property type="molecule type" value="Genomic_DNA"/>
</dbReference>
<feature type="transmembrane region" description="Helical" evidence="6">
    <location>
        <begin position="12"/>
        <end position="30"/>
    </location>
</feature>
<feature type="transmembrane region" description="Helical" evidence="6">
    <location>
        <begin position="412"/>
        <end position="431"/>
    </location>
</feature>
<dbReference type="Pfam" id="PF03606">
    <property type="entry name" value="DcuC"/>
    <property type="match status" value="1"/>
</dbReference>
<feature type="transmembrane region" description="Helical" evidence="6">
    <location>
        <begin position="351"/>
        <end position="371"/>
    </location>
</feature>
<feature type="transmembrane region" description="Helical" evidence="6">
    <location>
        <begin position="280"/>
        <end position="298"/>
    </location>
</feature>
<keyword evidence="2" id="KW-1003">Cell membrane</keyword>
<evidence type="ECO:0000313" key="7">
    <source>
        <dbReference type="EMBL" id="MBU6114399.1"/>
    </source>
</evidence>
<dbReference type="Proteomes" id="UP000770161">
    <property type="component" value="Unassembled WGS sequence"/>
</dbReference>
<comment type="subcellular location">
    <subcellularLocation>
        <location evidence="1">Cell membrane</location>
        <topology evidence="1">Multi-pass membrane protein</topology>
    </subcellularLocation>
</comment>
<evidence type="ECO:0000313" key="8">
    <source>
        <dbReference type="Proteomes" id="UP000770161"/>
    </source>
</evidence>
<feature type="transmembrane region" description="Helical" evidence="6">
    <location>
        <begin position="310"/>
        <end position="331"/>
    </location>
</feature>
<sequence>MKKKGEKSFPDAIIIIFVMSIIAAILTYILPSGEYKRKTIDGINEILPNSFHPTEKNPTSLMDFFTAIPQGLIESADIVFLVLIIGGAIAIIDSTGATYSGINALVAKTKGRKYLLIISIALLFGVMHQVGISGNTVIAFIPVGIMLARAMELDAIVGVSIVYLGNFAGGAVGTFDPAIMGVAQKIAGVPLFSGAWFRIIIFGVLIIVTILYICRYVKKISNDPSKSILKDNPFPIEEEVNVTQSYENFNNKHKFIIFIFILAIGVFLFGVFTYEWSVNELSGIFIISSIVIALINKIKPNDFIKIFMTGVRKLAYGAIIIGVARSIIVIFDNANILDTITHAATIHMQELPTTIGALSMFAFNWLFNILVSSGSGQASIVMPIMSPIGDMIGITRQTTVLAFKLGDGITNIITPFSGVLMSVLAIGGIPWTKWLKFAFPLVLWWSLVGIIFLIIAVFINYGP</sequence>
<organism evidence="7 8">
    <name type="scientific">Mammaliicoccus lentus</name>
    <name type="common">Staphylococcus lentus</name>
    <dbReference type="NCBI Taxonomy" id="42858"/>
    <lineage>
        <taxon>Bacteria</taxon>
        <taxon>Bacillati</taxon>
        <taxon>Bacillota</taxon>
        <taxon>Bacilli</taxon>
        <taxon>Bacillales</taxon>
        <taxon>Staphylococcaceae</taxon>
        <taxon>Mammaliicoccus</taxon>
    </lineage>
</organism>
<dbReference type="PANTHER" id="PTHR43652:SF2">
    <property type="entry name" value="BASIC AMINO ACID ANTIPORTER YFCC-RELATED"/>
    <property type="match status" value="1"/>
</dbReference>
<accession>A0ABS6GZ27</accession>
<keyword evidence="3 6" id="KW-0812">Transmembrane</keyword>
<dbReference type="InterPro" id="IPR018385">
    <property type="entry name" value="C4_dicarb_anaerob_car-like"/>
</dbReference>
<feature type="transmembrane region" description="Helical" evidence="6">
    <location>
        <begin position="78"/>
        <end position="102"/>
    </location>
</feature>
<feature type="transmembrane region" description="Helical" evidence="6">
    <location>
        <begin position="255"/>
        <end position="274"/>
    </location>
</feature>
<comment type="caution">
    <text evidence="7">The sequence shown here is derived from an EMBL/GenBank/DDBJ whole genome shotgun (WGS) entry which is preliminary data.</text>
</comment>
<evidence type="ECO:0000256" key="4">
    <source>
        <dbReference type="ARBA" id="ARBA00022989"/>
    </source>
</evidence>
<gene>
    <name evidence="7" type="ORF">KQ656_10525</name>
</gene>
<evidence type="ECO:0000256" key="3">
    <source>
        <dbReference type="ARBA" id="ARBA00022692"/>
    </source>
</evidence>
<protein>
    <submittedName>
        <fullName evidence="7">AbgT family transporter</fullName>
    </submittedName>
</protein>
<reference evidence="7 8" key="1">
    <citation type="submission" date="2021-06" db="EMBL/GenBank/DDBJ databases">
        <title>Staphylococcus lentus K169 genome sequencing.</title>
        <authorList>
            <person name="Sundareshan S."/>
            <person name="Akhila D.S."/>
            <person name="Prachi D."/>
            <person name="Sivakumar R."/>
            <person name="Rajendhran J."/>
            <person name="Isloor S."/>
            <person name="Hegde N.R."/>
        </authorList>
    </citation>
    <scope>NUCLEOTIDE SEQUENCE [LARGE SCALE GENOMIC DNA]</scope>
    <source>
        <strain evidence="7 8">K169</strain>
    </source>
</reference>